<reference evidence="2" key="2">
    <citation type="journal article" date="2015" name="Fish Shellfish Immunol.">
        <title>Early steps in the European eel (Anguilla anguilla)-Vibrio vulnificus interaction in the gills: Role of the RtxA13 toxin.</title>
        <authorList>
            <person name="Callol A."/>
            <person name="Pajuelo D."/>
            <person name="Ebbesson L."/>
            <person name="Teles M."/>
            <person name="MacKenzie S."/>
            <person name="Amaro C."/>
        </authorList>
    </citation>
    <scope>NUCLEOTIDE SEQUENCE</scope>
</reference>
<evidence type="ECO:0000313" key="2">
    <source>
        <dbReference type="EMBL" id="JAH52700.1"/>
    </source>
</evidence>
<feature type="compositionally biased region" description="Polar residues" evidence="1">
    <location>
        <begin position="1"/>
        <end position="11"/>
    </location>
</feature>
<dbReference type="EMBL" id="GBXM01055877">
    <property type="protein sequence ID" value="JAH52700.1"/>
    <property type="molecule type" value="Transcribed_RNA"/>
</dbReference>
<accession>A0A0E9TIF5</accession>
<organism evidence="2">
    <name type="scientific">Anguilla anguilla</name>
    <name type="common">European freshwater eel</name>
    <name type="synonym">Muraena anguilla</name>
    <dbReference type="NCBI Taxonomy" id="7936"/>
    <lineage>
        <taxon>Eukaryota</taxon>
        <taxon>Metazoa</taxon>
        <taxon>Chordata</taxon>
        <taxon>Craniata</taxon>
        <taxon>Vertebrata</taxon>
        <taxon>Euteleostomi</taxon>
        <taxon>Actinopterygii</taxon>
        <taxon>Neopterygii</taxon>
        <taxon>Teleostei</taxon>
        <taxon>Anguilliformes</taxon>
        <taxon>Anguillidae</taxon>
        <taxon>Anguilla</taxon>
    </lineage>
</organism>
<feature type="compositionally biased region" description="Basic residues" evidence="1">
    <location>
        <begin position="27"/>
        <end position="41"/>
    </location>
</feature>
<reference evidence="2" key="1">
    <citation type="submission" date="2014-11" db="EMBL/GenBank/DDBJ databases">
        <authorList>
            <person name="Amaro Gonzalez C."/>
        </authorList>
    </citation>
    <scope>NUCLEOTIDE SEQUENCE</scope>
</reference>
<feature type="region of interest" description="Disordered" evidence="1">
    <location>
        <begin position="1"/>
        <end position="47"/>
    </location>
</feature>
<protein>
    <submittedName>
        <fullName evidence="2">Uncharacterized protein</fullName>
    </submittedName>
</protein>
<evidence type="ECO:0000256" key="1">
    <source>
        <dbReference type="SAM" id="MobiDB-lite"/>
    </source>
</evidence>
<sequence>MQSEGENTKLQTENRNKDFTLQNRTKAGNKRPRRATLKKHKENTGNK</sequence>
<name>A0A0E9TIF5_ANGAN</name>
<proteinExistence type="predicted"/>
<dbReference type="AlphaFoldDB" id="A0A0E9TIF5"/>